<evidence type="ECO:0008006" key="3">
    <source>
        <dbReference type="Google" id="ProtNLM"/>
    </source>
</evidence>
<dbReference type="RefSeq" id="WP_378298350.1">
    <property type="nucleotide sequence ID" value="NZ_JBHULX010000039.1"/>
</dbReference>
<dbReference type="EMBL" id="JBHULX010000039">
    <property type="protein sequence ID" value="MFD2593066.1"/>
    <property type="molecule type" value="Genomic_DNA"/>
</dbReference>
<accession>A0ABW5NCT9</accession>
<keyword evidence="2" id="KW-1185">Reference proteome</keyword>
<organism evidence="1 2">
    <name type="scientific">Aquimarina hainanensis</name>
    <dbReference type="NCBI Taxonomy" id="1578017"/>
    <lineage>
        <taxon>Bacteria</taxon>
        <taxon>Pseudomonadati</taxon>
        <taxon>Bacteroidota</taxon>
        <taxon>Flavobacteriia</taxon>
        <taxon>Flavobacteriales</taxon>
        <taxon>Flavobacteriaceae</taxon>
        <taxon>Aquimarina</taxon>
    </lineage>
</organism>
<protein>
    <recommendedName>
        <fullName evidence="3">Lipoprotein</fullName>
    </recommendedName>
</protein>
<evidence type="ECO:0000313" key="1">
    <source>
        <dbReference type="EMBL" id="MFD2593066.1"/>
    </source>
</evidence>
<evidence type="ECO:0000313" key="2">
    <source>
        <dbReference type="Proteomes" id="UP001597459"/>
    </source>
</evidence>
<comment type="caution">
    <text evidence="1">The sequence shown here is derived from an EMBL/GenBank/DDBJ whole genome shotgun (WGS) entry which is preliminary data.</text>
</comment>
<dbReference type="PROSITE" id="PS51257">
    <property type="entry name" value="PROKAR_LIPOPROTEIN"/>
    <property type="match status" value="1"/>
</dbReference>
<proteinExistence type="predicted"/>
<dbReference type="Proteomes" id="UP001597459">
    <property type="component" value="Unassembled WGS sequence"/>
</dbReference>
<reference evidence="2" key="1">
    <citation type="journal article" date="2019" name="Int. J. Syst. Evol. Microbiol.">
        <title>The Global Catalogue of Microorganisms (GCM) 10K type strain sequencing project: providing services to taxonomists for standard genome sequencing and annotation.</title>
        <authorList>
            <consortium name="The Broad Institute Genomics Platform"/>
            <consortium name="The Broad Institute Genome Sequencing Center for Infectious Disease"/>
            <person name="Wu L."/>
            <person name="Ma J."/>
        </authorList>
    </citation>
    <scope>NUCLEOTIDE SEQUENCE [LARGE SCALE GENOMIC DNA]</scope>
    <source>
        <strain evidence="2">KCTC 42423</strain>
    </source>
</reference>
<gene>
    <name evidence="1" type="ORF">ACFSTE_19670</name>
</gene>
<name>A0ABW5NCT9_9FLAO</name>
<sequence length="184" mass="21530">MKPAFIILVFLISSCQSGNTDLLEKNTYQVVSLLIDEFGTSLKFDHPQGEKKADSDTNSNPTIGINKVLKFTRERLNLSNKKEEKSYLKLLETFNTFREDINLDLKKIKVKEGYNLIFIDTTKTKQEQYNMYDRQLYLSRISFDKNYKKALTTISIKNGGYYLCLLNNIKGNWEIEKSEMLYIY</sequence>